<feature type="region of interest" description="Disordered" evidence="3">
    <location>
        <begin position="74"/>
        <end position="373"/>
    </location>
</feature>
<evidence type="ECO:0000313" key="4">
    <source>
        <dbReference type="EMBL" id="KAK5130514.1"/>
    </source>
</evidence>
<feature type="region of interest" description="Disordered" evidence="3">
    <location>
        <begin position="1"/>
        <end position="52"/>
    </location>
</feature>
<gene>
    <name evidence="4" type="ORF">LTR16_001481</name>
</gene>
<keyword evidence="1" id="KW-0433">Leucine-rich repeat</keyword>
<feature type="compositionally biased region" description="Polar residues" evidence="3">
    <location>
        <begin position="79"/>
        <end position="98"/>
    </location>
</feature>
<evidence type="ECO:0000256" key="2">
    <source>
        <dbReference type="ARBA" id="ARBA00022737"/>
    </source>
</evidence>
<dbReference type="Gene3D" id="3.80.10.10">
    <property type="entry name" value="Ribonuclease Inhibitor"/>
    <property type="match status" value="2"/>
</dbReference>
<dbReference type="PANTHER" id="PTHR48051">
    <property type="match status" value="1"/>
</dbReference>
<name>A0ABR0KU02_9PEZI</name>
<keyword evidence="2" id="KW-0677">Repeat</keyword>
<feature type="compositionally biased region" description="Polar residues" evidence="3">
    <location>
        <begin position="188"/>
        <end position="198"/>
    </location>
</feature>
<sequence>MDLSAASLTPSKPSTIPRLSKLPVPKGTQSRASSRSTTHIPPKQPSSIECLPATLPKLLPKPASHISIRSRALLDRATSESSRTNALSEKTAVGTTDNGGFKRPTGRPHSRLAEQRQLQGQEEPSKEQFQDEDKEDRLGSLEGFRAASRQGYREYESELPPEVPGDSEGIRASKSRKPRLSLSDRTVESLSQLPSTPGTARRKSSFFSPESPMAPPSRPASAMSNGVRPGTSDGGFRNSLYPRPVSPSKRVPASPRYSIDRSMVSSTTDRRSASAALPRELPAVQKTKHNAGSATSITSAKSPLAASSVRSTPRPLQGSKTINARTPKPRPGLGSVFAKANPTAPAVPGTPNAEGNSVTPQDPPETTHRVGNSSATLREQIARAKAARRAASNKPHKVSAAEGNNVGVDADPFNQIQKGGNGLLRKRIDAARTDGRLIIAAMNLKDIPDEVMTMYDFDAANTNGVAWSETVDLVRLNAADNEIEKLSDEIFPDIDKENIALDDDGRGLQFRGLEALDLHGNLLTELPLGLRRLERLTHLNLSYNKLDNTALDVITQVQSLRDLKLTNNNLTGHLPRCVGRLQNLEVLDLQANKLLGLPSSIRELVALRILNVTSNQLTALPMIDLHDLPLVELIASNNALLGALFPPSIPGLPLLQNLDVAHNALAALSFSETPSLSALRSIQLSNNRMSSLPDISSWSSLITLSAAENKISTLPAGFASLRYLKNVDLSGNLLVTLDDNIARMEGLEVFNIAANPLRERRLLGMTTEDLKRHLRVRLPRDKDEEPHSTEETFDAGDQLNDTTAIAGCWKLKPLGILDLSSQQLEDLDSDAFRTFISTND</sequence>
<dbReference type="PANTHER" id="PTHR48051:SF27">
    <property type="entry name" value="LEUCINE-RICH REPEAT-CONTAINING PROTEIN 40"/>
    <property type="match status" value="1"/>
</dbReference>
<dbReference type="InterPro" id="IPR003591">
    <property type="entry name" value="Leu-rich_rpt_typical-subtyp"/>
</dbReference>
<organism evidence="4 5">
    <name type="scientific">Cryomyces antarcticus</name>
    <dbReference type="NCBI Taxonomy" id="329879"/>
    <lineage>
        <taxon>Eukaryota</taxon>
        <taxon>Fungi</taxon>
        <taxon>Dikarya</taxon>
        <taxon>Ascomycota</taxon>
        <taxon>Pezizomycotina</taxon>
        <taxon>Dothideomycetes</taxon>
        <taxon>Dothideomycetes incertae sedis</taxon>
        <taxon>Cryomyces</taxon>
    </lineage>
</organism>
<dbReference type="SUPFAM" id="SSF52058">
    <property type="entry name" value="L domain-like"/>
    <property type="match status" value="1"/>
</dbReference>
<dbReference type="InterPro" id="IPR032675">
    <property type="entry name" value="LRR_dom_sf"/>
</dbReference>
<accession>A0ABR0KU02</accession>
<feature type="compositionally biased region" description="Polar residues" evidence="3">
    <location>
        <begin position="1"/>
        <end position="14"/>
    </location>
</feature>
<feature type="compositionally biased region" description="Basic and acidic residues" evidence="3">
    <location>
        <begin position="123"/>
        <end position="139"/>
    </location>
</feature>
<dbReference type="EMBL" id="JAVRRA010024697">
    <property type="protein sequence ID" value="KAK5130514.1"/>
    <property type="molecule type" value="Genomic_DNA"/>
</dbReference>
<evidence type="ECO:0000256" key="1">
    <source>
        <dbReference type="ARBA" id="ARBA00022614"/>
    </source>
</evidence>
<dbReference type="InterPro" id="IPR050216">
    <property type="entry name" value="LRR_domain-containing"/>
</dbReference>
<reference evidence="4 5" key="1">
    <citation type="submission" date="2023-08" db="EMBL/GenBank/DDBJ databases">
        <title>Black Yeasts Isolated from many extreme environments.</title>
        <authorList>
            <person name="Coleine C."/>
            <person name="Stajich J.E."/>
            <person name="Selbmann L."/>
        </authorList>
    </citation>
    <scope>NUCLEOTIDE SEQUENCE [LARGE SCALE GENOMIC DNA]</scope>
    <source>
        <strain evidence="4 5">CCFEE 536</strain>
    </source>
</reference>
<evidence type="ECO:0000256" key="3">
    <source>
        <dbReference type="SAM" id="MobiDB-lite"/>
    </source>
</evidence>
<dbReference type="InterPro" id="IPR001611">
    <property type="entry name" value="Leu-rich_rpt"/>
</dbReference>
<feature type="compositionally biased region" description="Polar residues" evidence="3">
    <location>
        <begin position="27"/>
        <end position="39"/>
    </location>
</feature>
<proteinExistence type="predicted"/>
<dbReference type="SMART" id="SM00369">
    <property type="entry name" value="LRR_TYP"/>
    <property type="match status" value="8"/>
</dbReference>
<evidence type="ECO:0000313" key="5">
    <source>
        <dbReference type="Proteomes" id="UP001357485"/>
    </source>
</evidence>
<comment type="caution">
    <text evidence="4">The sequence shown here is derived from an EMBL/GenBank/DDBJ whole genome shotgun (WGS) entry which is preliminary data.</text>
</comment>
<feature type="compositionally biased region" description="Polar residues" evidence="3">
    <location>
        <begin position="290"/>
        <end position="301"/>
    </location>
</feature>
<dbReference type="PROSITE" id="PS51450">
    <property type="entry name" value="LRR"/>
    <property type="match status" value="2"/>
</dbReference>
<dbReference type="Proteomes" id="UP001357485">
    <property type="component" value="Unassembled WGS sequence"/>
</dbReference>
<dbReference type="SMART" id="SM00364">
    <property type="entry name" value="LRR_BAC"/>
    <property type="match status" value="6"/>
</dbReference>
<protein>
    <recommendedName>
        <fullName evidence="6">L domain-like protein</fullName>
    </recommendedName>
</protein>
<dbReference type="Pfam" id="PF13855">
    <property type="entry name" value="LRR_8"/>
    <property type="match status" value="1"/>
</dbReference>
<evidence type="ECO:0008006" key="6">
    <source>
        <dbReference type="Google" id="ProtNLM"/>
    </source>
</evidence>
<feature type="non-terminal residue" evidence="4">
    <location>
        <position position="840"/>
    </location>
</feature>
<keyword evidence="5" id="KW-1185">Reference proteome</keyword>